<accession>A0A369MLL3</accession>
<feature type="transmembrane region" description="Helical" evidence="1">
    <location>
        <begin position="149"/>
        <end position="173"/>
    </location>
</feature>
<feature type="transmembrane region" description="Helical" evidence="1">
    <location>
        <begin position="179"/>
        <end position="205"/>
    </location>
</feature>
<evidence type="ECO:0000313" key="3">
    <source>
        <dbReference type="Proteomes" id="UP000253970"/>
    </source>
</evidence>
<feature type="transmembrane region" description="Helical" evidence="1">
    <location>
        <begin position="16"/>
        <end position="34"/>
    </location>
</feature>
<dbReference type="Pfam" id="PF13787">
    <property type="entry name" value="HXXEE"/>
    <property type="match status" value="1"/>
</dbReference>
<name>A0A369MLL3_EGGLN</name>
<evidence type="ECO:0000313" key="2">
    <source>
        <dbReference type="EMBL" id="RDB73586.1"/>
    </source>
</evidence>
<dbReference type="AlphaFoldDB" id="A0A369MLL3"/>
<keyword evidence="1" id="KW-0812">Transmembrane</keyword>
<dbReference type="EMBL" id="PPTU01000001">
    <property type="protein sequence ID" value="RDB73586.1"/>
    <property type="molecule type" value="Genomic_DNA"/>
</dbReference>
<dbReference type="Proteomes" id="UP000253970">
    <property type="component" value="Unassembled WGS sequence"/>
</dbReference>
<reference evidence="2 3" key="1">
    <citation type="journal article" date="2018" name="Elife">
        <title>Discovery and characterization of a prevalent human gut bacterial enzyme sufficient for the inactivation of a family of plant toxins.</title>
        <authorList>
            <person name="Koppel N."/>
            <person name="Bisanz J.E."/>
            <person name="Pandelia M.E."/>
            <person name="Turnbaugh P.J."/>
            <person name="Balskus E.P."/>
        </authorList>
    </citation>
    <scope>NUCLEOTIDE SEQUENCE [LARGE SCALE GENOMIC DNA]</scope>
    <source>
        <strain evidence="2 3">W1 BHI 6</strain>
    </source>
</reference>
<keyword evidence="1" id="KW-1133">Transmembrane helix</keyword>
<dbReference type="InterPro" id="IPR025671">
    <property type="entry name" value="HXXEE"/>
</dbReference>
<sequence length="228" mass="25724">MEAMFKSPFSRWCDQMWLYLVYLLGVAMTCYLLWNWAAFDLPQKLACMLAIAVPLHVFEENTFPGGFFYMNNMGFGSKEPMVYPQNRCTNMITNLGAEIVIIAVALNAATIEPVVMSLVVFFALGETVNHTRSGILMYRKFKDRGKRTVYGPGLVTSWCVLVPMAAVALRWLVDCGATVWEVVGGIGIFLGIAVFLILVPFAFSIRIKSREYAFRDKGYFEKYADGPR</sequence>
<feature type="transmembrane region" description="Helical" evidence="1">
    <location>
        <begin position="99"/>
        <end position="128"/>
    </location>
</feature>
<organism evidence="2 3">
    <name type="scientific">Eggerthella lenta</name>
    <name type="common">Eubacterium lentum</name>
    <dbReference type="NCBI Taxonomy" id="84112"/>
    <lineage>
        <taxon>Bacteria</taxon>
        <taxon>Bacillati</taxon>
        <taxon>Actinomycetota</taxon>
        <taxon>Coriobacteriia</taxon>
        <taxon>Eggerthellales</taxon>
        <taxon>Eggerthellaceae</taxon>
        <taxon>Eggerthella</taxon>
    </lineage>
</organism>
<protein>
    <submittedName>
        <fullName evidence="2">HXXEE domain-containing protein</fullName>
    </submittedName>
</protein>
<evidence type="ECO:0000256" key="1">
    <source>
        <dbReference type="SAM" id="Phobius"/>
    </source>
</evidence>
<gene>
    <name evidence="2" type="ORF">C1875_01645</name>
</gene>
<keyword evidence="1" id="KW-0472">Membrane</keyword>
<proteinExistence type="predicted"/>
<comment type="caution">
    <text evidence="2">The sequence shown here is derived from an EMBL/GenBank/DDBJ whole genome shotgun (WGS) entry which is preliminary data.</text>
</comment>